<feature type="compositionally biased region" description="Basic and acidic residues" evidence="1">
    <location>
        <begin position="83"/>
        <end position="110"/>
    </location>
</feature>
<name>A0A6J4TFX7_9ACTN</name>
<evidence type="ECO:0000313" key="2">
    <source>
        <dbReference type="EMBL" id="CAA9521640.1"/>
    </source>
</evidence>
<feature type="compositionally biased region" description="Basic residues" evidence="1">
    <location>
        <begin position="33"/>
        <end position="61"/>
    </location>
</feature>
<dbReference type="EMBL" id="CADCVR010000103">
    <property type="protein sequence ID" value="CAA9521640.1"/>
    <property type="molecule type" value="Genomic_DNA"/>
</dbReference>
<protein>
    <submittedName>
        <fullName evidence="2">Uncharacterized protein</fullName>
    </submittedName>
</protein>
<reference evidence="2" key="1">
    <citation type="submission" date="2020-02" db="EMBL/GenBank/DDBJ databases">
        <authorList>
            <person name="Meier V. D."/>
        </authorList>
    </citation>
    <scope>NUCLEOTIDE SEQUENCE</scope>
    <source>
        <strain evidence="2">AVDCRST_MAG53</strain>
    </source>
</reference>
<feature type="non-terminal residue" evidence="2">
    <location>
        <position position="142"/>
    </location>
</feature>
<proteinExistence type="predicted"/>
<sequence>GQSPVRVARGVPLGDGSDLRDDEHRRGHGSQAARRRRPAALRLRRSRPRGQHPRRCSRRGRQPALGVVRRCRLGATGADDDVLGDREQVLPGQGEHRHGDRPAADQDRRGRQGGPGAHADHQARLRPLHRSGAARVPALGGM</sequence>
<accession>A0A6J4TFX7</accession>
<feature type="non-terminal residue" evidence="2">
    <location>
        <position position="1"/>
    </location>
</feature>
<gene>
    <name evidence="2" type="ORF">AVDCRST_MAG53-3355</name>
</gene>
<evidence type="ECO:0000256" key="1">
    <source>
        <dbReference type="SAM" id="MobiDB-lite"/>
    </source>
</evidence>
<feature type="region of interest" description="Disordered" evidence="1">
    <location>
        <begin position="1"/>
        <end position="142"/>
    </location>
</feature>
<dbReference type="AlphaFoldDB" id="A0A6J4TFX7"/>
<organism evidence="2">
    <name type="scientific">uncultured Solirubrobacteraceae bacterium</name>
    <dbReference type="NCBI Taxonomy" id="1162706"/>
    <lineage>
        <taxon>Bacteria</taxon>
        <taxon>Bacillati</taxon>
        <taxon>Actinomycetota</taxon>
        <taxon>Thermoleophilia</taxon>
        <taxon>Solirubrobacterales</taxon>
        <taxon>Solirubrobacteraceae</taxon>
        <taxon>environmental samples</taxon>
    </lineage>
</organism>